<evidence type="ECO:0000313" key="1">
    <source>
        <dbReference type="EMBL" id="QNH62285.1"/>
    </source>
</evidence>
<evidence type="ECO:0008006" key="3">
    <source>
        <dbReference type="Google" id="ProtNLM"/>
    </source>
</evidence>
<sequence length="135" mass="15050">MTLFHTPEVSLTYHPTSEILQLSYNATQLSVSFGMAYQQALEQMLEHNVGKLLLDLKRNAPPTDDEFEQLLPPLASVLPAYETRPLFIAAVVSEGQYQYQIGNSLAASATTLPPANVEFNYFTSRREAADWLGNN</sequence>
<reference evidence="1 2" key="1">
    <citation type="submission" date="2020-08" db="EMBL/GenBank/DDBJ databases">
        <title>Hymenobacter sp. S2-20-2 genome sequencing.</title>
        <authorList>
            <person name="Jin L."/>
        </authorList>
    </citation>
    <scope>NUCLEOTIDE SEQUENCE [LARGE SCALE GENOMIC DNA]</scope>
    <source>
        <strain evidence="1 2">S2-20-2</strain>
    </source>
</reference>
<proteinExistence type="predicted"/>
<dbReference type="KEGG" id="hsk:H4317_00175"/>
<gene>
    <name evidence="1" type="ORF">H4317_00175</name>
</gene>
<protein>
    <recommendedName>
        <fullName evidence="3">STAS/SEC14 domain-containing protein</fullName>
    </recommendedName>
</protein>
<dbReference type="AlphaFoldDB" id="A0A7G7W7E2"/>
<dbReference type="EMBL" id="CP060202">
    <property type="protein sequence ID" value="QNH62285.1"/>
    <property type="molecule type" value="Genomic_DNA"/>
</dbReference>
<name>A0A7G7W7E2_9BACT</name>
<organism evidence="1 2">
    <name type="scientific">Hymenobacter sediminicola</name>
    <dbReference type="NCBI Taxonomy" id="2761579"/>
    <lineage>
        <taxon>Bacteria</taxon>
        <taxon>Pseudomonadati</taxon>
        <taxon>Bacteroidota</taxon>
        <taxon>Cytophagia</taxon>
        <taxon>Cytophagales</taxon>
        <taxon>Hymenobacteraceae</taxon>
        <taxon>Hymenobacter</taxon>
    </lineage>
</organism>
<evidence type="ECO:0000313" key="2">
    <source>
        <dbReference type="Proteomes" id="UP000515489"/>
    </source>
</evidence>
<dbReference type="Proteomes" id="UP000515489">
    <property type="component" value="Chromosome"/>
</dbReference>
<dbReference type="RefSeq" id="WP_185888198.1">
    <property type="nucleotide sequence ID" value="NZ_CP060202.1"/>
</dbReference>
<accession>A0A7G7W7E2</accession>
<keyword evidence="2" id="KW-1185">Reference proteome</keyword>